<gene>
    <name evidence="1" type="ORF">Patl1_20440</name>
</gene>
<reference evidence="2" key="1">
    <citation type="journal article" date="2023" name="G3 (Bethesda)">
        <title>Genome assembly and association tests identify interacting loci associated with vigor, precocity, and sex in interspecific pistachio rootstocks.</title>
        <authorList>
            <person name="Palmer W."/>
            <person name="Jacygrad E."/>
            <person name="Sagayaradj S."/>
            <person name="Cavanaugh K."/>
            <person name="Han R."/>
            <person name="Bertier L."/>
            <person name="Beede B."/>
            <person name="Kafkas S."/>
            <person name="Golino D."/>
            <person name="Preece J."/>
            <person name="Michelmore R."/>
        </authorList>
    </citation>
    <scope>NUCLEOTIDE SEQUENCE [LARGE SCALE GENOMIC DNA]</scope>
</reference>
<name>A0ACC1BIQ0_9ROSI</name>
<accession>A0ACC1BIQ0</accession>
<protein>
    <submittedName>
        <fullName evidence="1">Uncharacterized protein</fullName>
    </submittedName>
</protein>
<keyword evidence="2" id="KW-1185">Reference proteome</keyword>
<evidence type="ECO:0000313" key="1">
    <source>
        <dbReference type="EMBL" id="KAJ0098722.1"/>
    </source>
</evidence>
<sequence length="70" mass="7444">MGKTTTPIELQVNGVDLAEIAGGEVALMNMHSCSGPEFVLQLHFSLRLGCSTAKSPGSNCRSFVMIFKGQ</sequence>
<evidence type="ECO:0000313" key="2">
    <source>
        <dbReference type="Proteomes" id="UP001164250"/>
    </source>
</evidence>
<organism evidence="1 2">
    <name type="scientific">Pistacia atlantica</name>
    <dbReference type="NCBI Taxonomy" id="434234"/>
    <lineage>
        <taxon>Eukaryota</taxon>
        <taxon>Viridiplantae</taxon>
        <taxon>Streptophyta</taxon>
        <taxon>Embryophyta</taxon>
        <taxon>Tracheophyta</taxon>
        <taxon>Spermatophyta</taxon>
        <taxon>Magnoliopsida</taxon>
        <taxon>eudicotyledons</taxon>
        <taxon>Gunneridae</taxon>
        <taxon>Pentapetalae</taxon>
        <taxon>rosids</taxon>
        <taxon>malvids</taxon>
        <taxon>Sapindales</taxon>
        <taxon>Anacardiaceae</taxon>
        <taxon>Pistacia</taxon>
    </lineage>
</organism>
<comment type="caution">
    <text evidence="1">The sequence shown here is derived from an EMBL/GenBank/DDBJ whole genome shotgun (WGS) entry which is preliminary data.</text>
</comment>
<dbReference type="EMBL" id="CM047900">
    <property type="protein sequence ID" value="KAJ0098722.1"/>
    <property type="molecule type" value="Genomic_DNA"/>
</dbReference>
<proteinExistence type="predicted"/>
<dbReference type="Proteomes" id="UP001164250">
    <property type="component" value="Chromosome 4"/>
</dbReference>